<dbReference type="AlphaFoldDB" id="A0AAD7IUF7"/>
<proteinExistence type="predicted"/>
<reference evidence="1" key="1">
    <citation type="submission" date="2023-03" db="EMBL/GenBank/DDBJ databases">
        <title>Massive genome expansion in bonnet fungi (Mycena s.s.) driven by repeated elements and novel gene families across ecological guilds.</title>
        <authorList>
            <consortium name="Lawrence Berkeley National Laboratory"/>
            <person name="Harder C.B."/>
            <person name="Miyauchi S."/>
            <person name="Viragh M."/>
            <person name="Kuo A."/>
            <person name="Thoen E."/>
            <person name="Andreopoulos B."/>
            <person name="Lu D."/>
            <person name="Skrede I."/>
            <person name="Drula E."/>
            <person name="Henrissat B."/>
            <person name="Morin E."/>
            <person name="Kohler A."/>
            <person name="Barry K."/>
            <person name="LaButti K."/>
            <person name="Morin E."/>
            <person name="Salamov A."/>
            <person name="Lipzen A."/>
            <person name="Mereny Z."/>
            <person name="Hegedus B."/>
            <person name="Baldrian P."/>
            <person name="Stursova M."/>
            <person name="Weitz H."/>
            <person name="Taylor A."/>
            <person name="Grigoriev I.V."/>
            <person name="Nagy L.G."/>
            <person name="Martin F."/>
            <person name="Kauserud H."/>
        </authorList>
    </citation>
    <scope>NUCLEOTIDE SEQUENCE</scope>
    <source>
        <strain evidence="1">CBHHK182m</strain>
    </source>
</reference>
<keyword evidence="2" id="KW-1185">Reference proteome</keyword>
<gene>
    <name evidence="1" type="ORF">B0H16DRAFT_1724859</name>
</gene>
<name>A0AAD7IUF7_9AGAR</name>
<sequence length="51" mass="5719">MGHLWEPVRAKQPEKHVKTRLVVASLNLPLLQLPHTRPSVRNTVENAVADA</sequence>
<protein>
    <submittedName>
        <fullName evidence="1">Uncharacterized protein</fullName>
    </submittedName>
</protein>
<dbReference type="EMBL" id="JARKIB010000067">
    <property type="protein sequence ID" value="KAJ7749988.1"/>
    <property type="molecule type" value="Genomic_DNA"/>
</dbReference>
<accession>A0AAD7IUF7</accession>
<evidence type="ECO:0000313" key="1">
    <source>
        <dbReference type="EMBL" id="KAJ7749988.1"/>
    </source>
</evidence>
<organism evidence="1 2">
    <name type="scientific">Mycena metata</name>
    <dbReference type="NCBI Taxonomy" id="1033252"/>
    <lineage>
        <taxon>Eukaryota</taxon>
        <taxon>Fungi</taxon>
        <taxon>Dikarya</taxon>
        <taxon>Basidiomycota</taxon>
        <taxon>Agaricomycotina</taxon>
        <taxon>Agaricomycetes</taxon>
        <taxon>Agaricomycetidae</taxon>
        <taxon>Agaricales</taxon>
        <taxon>Marasmiineae</taxon>
        <taxon>Mycenaceae</taxon>
        <taxon>Mycena</taxon>
    </lineage>
</organism>
<dbReference type="Proteomes" id="UP001215598">
    <property type="component" value="Unassembled WGS sequence"/>
</dbReference>
<comment type="caution">
    <text evidence="1">The sequence shown here is derived from an EMBL/GenBank/DDBJ whole genome shotgun (WGS) entry which is preliminary data.</text>
</comment>
<evidence type="ECO:0000313" key="2">
    <source>
        <dbReference type="Proteomes" id="UP001215598"/>
    </source>
</evidence>